<feature type="transmembrane region" description="Helical" evidence="6">
    <location>
        <begin position="110"/>
        <end position="129"/>
    </location>
</feature>
<evidence type="ECO:0000313" key="7">
    <source>
        <dbReference type="EMBL" id="KAK9730208.1"/>
    </source>
</evidence>
<keyword evidence="5 6" id="KW-0472">Membrane</keyword>
<evidence type="ECO:0000313" key="8">
    <source>
        <dbReference type="Proteomes" id="UP001458880"/>
    </source>
</evidence>
<dbReference type="SUPFAM" id="SSF103481">
    <property type="entry name" value="Multidrug resistance efflux transporter EmrE"/>
    <property type="match status" value="1"/>
</dbReference>
<proteinExistence type="inferred from homology"/>
<organism evidence="7 8">
    <name type="scientific">Popillia japonica</name>
    <name type="common">Japanese beetle</name>
    <dbReference type="NCBI Taxonomy" id="7064"/>
    <lineage>
        <taxon>Eukaryota</taxon>
        <taxon>Metazoa</taxon>
        <taxon>Ecdysozoa</taxon>
        <taxon>Arthropoda</taxon>
        <taxon>Hexapoda</taxon>
        <taxon>Insecta</taxon>
        <taxon>Pterygota</taxon>
        <taxon>Neoptera</taxon>
        <taxon>Endopterygota</taxon>
        <taxon>Coleoptera</taxon>
        <taxon>Polyphaga</taxon>
        <taxon>Scarabaeiformia</taxon>
        <taxon>Scarabaeidae</taxon>
        <taxon>Rutelinae</taxon>
        <taxon>Popillia</taxon>
    </lineage>
</organism>
<gene>
    <name evidence="7" type="ORF">QE152_g15425</name>
</gene>
<dbReference type="Gene3D" id="1.10.3730.20">
    <property type="match status" value="1"/>
</dbReference>
<evidence type="ECO:0000256" key="3">
    <source>
        <dbReference type="ARBA" id="ARBA00022692"/>
    </source>
</evidence>
<reference evidence="7 8" key="1">
    <citation type="journal article" date="2024" name="BMC Genomics">
        <title>De novo assembly and annotation of Popillia japonica's genome with initial clues to its potential as an invasive pest.</title>
        <authorList>
            <person name="Cucini C."/>
            <person name="Boschi S."/>
            <person name="Funari R."/>
            <person name="Cardaioli E."/>
            <person name="Iannotti N."/>
            <person name="Marturano G."/>
            <person name="Paoli F."/>
            <person name="Bruttini M."/>
            <person name="Carapelli A."/>
            <person name="Frati F."/>
            <person name="Nardi F."/>
        </authorList>
    </citation>
    <scope>NUCLEOTIDE SEQUENCE [LARGE SCALE GENOMIC DNA]</scope>
    <source>
        <strain evidence="7">DMR45628</strain>
    </source>
</reference>
<dbReference type="PANTHER" id="PTHR28668">
    <property type="entry name" value="TRANSMEMBRANE PROTEIN 234"/>
    <property type="match status" value="1"/>
</dbReference>
<feature type="transmembrane region" description="Helical" evidence="6">
    <location>
        <begin position="49"/>
        <end position="73"/>
    </location>
</feature>
<dbReference type="Proteomes" id="UP001458880">
    <property type="component" value="Unassembled WGS sequence"/>
</dbReference>
<keyword evidence="4 6" id="KW-1133">Transmembrane helix</keyword>
<protein>
    <submittedName>
        <fullName evidence="7">Transmembrane family 234</fullName>
    </submittedName>
</protein>
<evidence type="ECO:0000256" key="4">
    <source>
        <dbReference type="ARBA" id="ARBA00022989"/>
    </source>
</evidence>
<evidence type="ECO:0000256" key="1">
    <source>
        <dbReference type="ARBA" id="ARBA00004141"/>
    </source>
</evidence>
<dbReference type="Pfam" id="PF10639">
    <property type="entry name" value="TMEM234"/>
    <property type="match status" value="1"/>
</dbReference>
<dbReference type="AlphaFoldDB" id="A0AAW1L5U8"/>
<feature type="transmembrane region" description="Helical" evidence="6">
    <location>
        <begin position="6"/>
        <end position="22"/>
    </location>
</feature>
<evidence type="ECO:0000256" key="2">
    <source>
        <dbReference type="ARBA" id="ARBA00005977"/>
    </source>
</evidence>
<name>A0AAW1L5U8_POPJA</name>
<dbReference type="PANTHER" id="PTHR28668:SF1">
    <property type="entry name" value="TRANSMEMBRANE PROTEIN 234"/>
    <property type="match status" value="1"/>
</dbReference>
<dbReference type="GO" id="GO:0016020">
    <property type="term" value="C:membrane"/>
    <property type="evidence" value="ECO:0007669"/>
    <property type="project" value="UniProtKB-SubCell"/>
</dbReference>
<keyword evidence="8" id="KW-1185">Reference proteome</keyword>
<comment type="similarity">
    <text evidence="2">Belongs to the TMEM234 family.</text>
</comment>
<comment type="caution">
    <text evidence="7">The sequence shown here is derived from an EMBL/GenBank/DDBJ whole genome shotgun (WGS) entry which is preliminary data.</text>
</comment>
<keyword evidence="3 6" id="KW-0812">Transmembrane</keyword>
<feature type="transmembrane region" description="Helical" evidence="6">
    <location>
        <begin position="79"/>
        <end position="101"/>
    </location>
</feature>
<evidence type="ECO:0000256" key="6">
    <source>
        <dbReference type="SAM" id="Phobius"/>
    </source>
</evidence>
<accession>A0AAW1L5U8</accession>
<sequence length="135" mass="15397">MLKEISLLILVAVLWGSTNPLIKKGTSTVKIVNVTHQSRFKRLLHEWQILLLNFSFIIPFGLNQLGSILYFFALQNVDISIAVPVTNSLTFIFTAITGIILGERKPRKKTYIGILLILFGTCIICYDRYKMDIKH</sequence>
<dbReference type="InterPro" id="IPR018908">
    <property type="entry name" value="TMEM234"/>
</dbReference>
<dbReference type="EMBL" id="JASPKY010000151">
    <property type="protein sequence ID" value="KAK9730208.1"/>
    <property type="molecule type" value="Genomic_DNA"/>
</dbReference>
<evidence type="ECO:0000256" key="5">
    <source>
        <dbReference type="ARBA" id="ARBA00023136"/>
    </source>
</evidence>
<comment type="subcellular location">
    <subcellularLocation>
        <location evidence="1">Membrane</location>
        <topology evidence="1">Multi-pass membrane protein</topology>
    </subcellularLocation>
</comment>
<dbReference type="InterPro" id="IPR037185">
    <property type="entry name" value="EmrE-like"/>
</dbReference>